<evidence type="ECO:0000313" key="2">
    <source>
        <dbReference type="EMBL" id="KAK5794438.1"/>
    </source>
</evidence>
<name>A0ABR0NHE9_GOSAR</name>
<gene>
    <name evidence="2" type="ORF">PVK06_035664</name>
</gene>
<sequence>MLDLRHTRAFSRAGSVDAGSTFFKWIVLILIRVILEVEIIVLGLSRKRLLVDQDIDAKTLTSEEFQDCPDRLEAVDQGYVEMSNGKSRVIVS</sequence>
<evidence type="ECO:0000256" key="1">
    <source>
        <dbReference type="SAM" id="Phobius"/>
    </source>
</evidence>
<comment type="caution">
    <text evidence="2">The sequence shown here is derived from an EMBL/GenBank/DDBJ whole genome shotgun (WGS) entry which is preliminary data.</text>
</comment>
<reference evidence="2 3" key="1">
    <citation type="submission" date="2023-03" db="EMBL/GenBank/DDBJ databases">
        <title>WGS of Gossypium arboreum.</title>
        <authorList>
            <person name="Yu D."/>
        </authorList>
    </citation>
    <scope>NUCLEOTIDE SEQUENCE [LARGE SCALE GENOMIC DNA]</scope>
    <source>
        <tissue evidence="2">Leaf</tissue>
    </source>
</reference>
<organism evidence="2 3">
    <name type="scientific">Gossypium arboreum</name>
    <name type="common">Tree cotton</name>
    <name type="synonym">Gossypium nanking</name>
    <dbReference type="NCBI Taxonomy" id="29729"/>
    <lineage>
        <taxon>Eukaryota</taxon>
        <taxon>Viridiplantae</taxon>
        <taxon>Streptophyta</taxon>
        <taxon>Embryophyta</taxon>
        <taxon>Tracheophyta</taxon>
        <taxon>Spermatophyta</taxon>
        <taxon>Magnoliopsida</taxon>
        <taxon>eudicotyledons</taxon>
        <taxon>Gunneridae</taxon>
        <taxon>Pentapetalae</taxon>
        <taxon>rosids</taxon>
        <taxon>malvids</taxon>
        <taxon>Malvales</taxon>
        <taxon>Malvaceae</taxon>
        <taxon>Malvoideae</taxon>
        <taxon>Gossypium</taxon>
    </lineage>
</organism>
<keyword evidence="3" id="KW-1185">Reference proteome</keyword>
<protein>
    <submittedName>
        <fullName evidence="2">Uncharacterized protein</fullName>
    </submittedName>
</protein>
<keyword evidence="1" id="KW-0472">Membrane</keyword>
<evidence type="ECO:0000313" key="3">
    <source>
        <dbReference type="Proteomes" id="UP001358586"/>
    </source>
</evidence>
<dbReference type="EMBL" id="JARKNE010000010">
    <property type="protein sequence ID" value="KAK5794438.1"/>
    <property type="molecule type" value="Genomic_DNA"/>
</dbReference>
<proteinExistence type="predicted"/>
<dbReference type="Proteomes" id="UP001358586">
    <property type="component" value="Chromosome 10"/>
</dbReference>
<feature type="transmembrane region" description="Helical" evidence="1">
    <location>
        <begin position="22"/>
        <end position="44"/>
    </location>
</feature>
<keyword evidence="1" id="KW-0812">Transmembrane</keyword>
<keyword evidence="1" id="KW-1133">Transmembrane helix</keyword>
<accession>A0ABR0NHE9</accession>